<keyword evidence="5 6" id="KW-0833">Ubl conjugation pathway</keyword>
<dbReference type="InterPro" id="IPR000569">
    <property type="entry name" value="HECT_dom"/>
</dbReference>
<dbReference type="Pfam" id="PF00632">
    <property type="entry name" value="HECT"/>
    <property type="match status" value="1"/>
</dbReference>
<keyword evidence="4" id="KW-0808">Transferase</keyword>
<evidence type="ECO:0000256" key="7">
    <source>
        <dbReference type="SAM" id="Coils"/>
    </source>
</evidence>
<name>A0A7S3XRI8_HETAK</name>
<evidence type="ECO:0000256" key="4">
    <source>
        <dbReference type="ARBA" id="ARBA00022679"/>
    </source>
</evidence>
<organism evidence="10">
    <name type="scientific">Heterosigma akashiwo</name>
    <name type="common">Chromophytic alga</name>
    <name type="synonym">Heterosigma carterae</name>
    <dbReference type="NCBI Taxonomy" id="2829"/>
    <lineage>
        <taxon>Eukaryota</taxon>
        <taxon>Sar</taxon>
        <taxon>Stramenopiles</taxon>
        <taxon>Ochrophyta</taxon>
        <taxon>Raphidophyceae</taxon>
        <taxon>Chattonellales</taxon>
        <taxon>Chattonellaceae</taxon>
        <taxon>Heterosigma</taxon>
    </lineage>
</organism>
<evidence type="ECO:0000256" key="6">
    <source>
        <dbReference type="PROSITE-ProRule" id="PRU00104"/>
    </source>
</evidence>
<dbReference type="EC" id="2.3.2.26" evidence="3"/>
<feature type="active site" description="Glycyl thioester intermediate" evidence="6">
    <location>
        <position position="522"/>
    </location>
</feature>
<evidence type="ECO:0000259" key="9">
    <source>
        <dbReference type="PROSITE" id="PS50237"/>
    </source>
</evidence>
<dbReference type="AlphaFoldDB" id="A0A7S3XRI8"/>
<evidence type="ECO:0000313" key="10">
    <source>
        <dbReference type="EMBL" id="CAE0630068.1"/>
    </source>
</evidence>
<evidence type="ECO:0000256" key="5">
    <source>
        <dbReference type="ARBA" id="ARBA00022786"/>
    </source>
</evidence>
<comment type="catalytic activity">
    <reaction evidence="1">
        <text>S-ubiquitinyl-[E2 ubiquitin-conjugating enzyme]-L-cysteine + [acceptor protein]-L-lysine = [E2 ubiquitin-conjugating enzyme]-L-cysteine + N(6)-ubiquitinyl-[acceptor protein]-L-lysine.</text>
        <dbReference type="EC" id="2.3.2.26"/>
    </reaction>
</comment>
<dbReference type="PROSITE" id="PS50237">
    <property type="entry name" value="HECT"/>
    <property type="match status" value="1"/>
</dbReference>
<dbReference type="PANTHER" id="PTHR11254">
    <property type="entry name" value="HECT DOMAIN UBIQUITIN-PROTEIN LIGASE"/>
    <property type="match status" value="1"/>
</dbReference>
<evidence type="ECO:0000256" key="8">
    <source>
        <dbReference type="SAM" id="MobiDB-lite"/>
    </source>
</evidence>
<dbReference type="Gene3D" id="3.90.1750.10">
    <property type="entry name" value="Hect, E3 ligase catalytic domains"/>
    <property type="match status" value="1"/>
</dbReference>
<feature type="coiled-coil region" evidence="7">
    <location>
        <begin position="5"/>
        <end position="46"/>
    </location>
</feature>
<sequence>MEKKYKQVSLKAQELEDKLNTLRNDNETLKNTLAEAEQQRKDALQNDFRAETSGMTEDAMTVQEKLQKEEEARSLKWELKVQFSDQILDYFNKYRQFHRVFDTLKKLGHKIDLREHGIRTEVKVDRAFVVRDVLRCKHFRSAALDGLDAVLGDIQVEFVASSLRRGGKRSVEDGMDAGGLTKELNTLFWKELEHYEYEDKEMRKKIRLFSKENPESSVVLPTKFQDHRGNPCKISLEMQTYYKVVGIMMSRAFLGGMPIPRQYLNSTVLDYLLGFERANTEARKGLSELLEDLLAVDPEYKWVQTIVQDIQNGDKEKTVNDVLHDENMTTLSEENCYEVIKTFIYERIVRPREASLQFIADGFTIRKGGADTPKLPVLTSFIELCSCTKERQTLLCGNEDLKASDLINVMEFKGYRSKADKAKYKGWLGEILEEMTVEQRQQILQFCTGARSLSSEPGFTITVQKGGAGSAGSSTSAGSSGPSAADPSIPSAATATPGGGGGRSGGDGGRVSAARLPEAQTCTDMLRLPLYESKNEMRFKLLGALSNGGLEYFGKK</sequence>
<evidence type="ECO:0000256" key="1">
    <source>
        <dbReference type="ARBA" id="ARBA00000885"/>
    </source>
</evidence>
<protein>
    <recommendedName>
        <fullName evidence="3">HECT-type E3 ubiquitin transferase</fullName>
        <ecNumber evidence="3">2.3.2.26</ecNumber>
    </recommendedName>
</protein>
<evidence type="ECO:0000256" key="3">
    <source>
        <dbReference type="ARBA" id="ARBA00012485"/>
    </source>
</evidence>
<feature type="domain" description="HECT" evidence="9">
    <location>
        <begin position="147"/>
        <end position="556"/>
    </location>
</feature>
<comment type="pathway">
    <text evidence="2">Protein modification; protein ubiquitination.</text>
</comment>
<accession>A0A7S3XRI8</accession>
<feature type="region of interest" description="Disordered" evidence="8">
    <location>
        <begin position="464"/>
        <end position="512"/>
    </location>
</feature>
<proteinExistence type="predicted"/>
<dbReference type="Gene3D" id="3.30.2410.10">
    <property type="entry name" value="Hect, E3 ligase catalytic domain"/>
    <property type="match status" value="1"/>
</dbReference>
<dbReference type="InterPro" id="IPR050409">
    <property type="entry name" value="E3_ubiq-protein_ligase"/>
</dbReference>
<dbReference type="GO" id="GO:0061630">
    <property type="term" value="F:ubiquitin protein ligase activity"/>
    <property type="evidence" value="ECO:0007669"/>
    <property type="project" value="UniProtKB-EC"/>
</dbReference>
<dbReference type="EMBL" id="HBIU01018782">
    <property type="protein sequence ID" value="CAE0630068.1"/>
    <property type="molecule type" value="Transcribed_RNA"/>
</dbReference>
<reference evidence="10" key="1">
    <citation type="submission" date="2021-01" db="EMBL/GenBank/DDBJ databases">
        <authorList>
            <person name="Corre E."/>
            <person name="Pelletier E."/>
            <person name="Niang G."/>
            <person name="Scheremetjew M."/>
            <person name="Finn R."/>
            <person name="Kale V."/>
            <person name="Holt S."/>
            <person name="Cochrane G."/>
            <person name="Meng A."/>
            <person name="Brown T."/>
            <person name="Cohen L."/>
        </authorList>
    </citation>
    <scope>NUCLEOTIDE SEQUENCE</scope>
    <source>
        <strain evidence="10">CCMP3107</strain>
    </source>
</reference>
<dbReference type="InterPro" id="IPR035983">
    <property type="entry name" value="Hect_E3_ubiquitin_ligase"/>
</dbReference>
<gene>
    <name evidence="10" type="ORF">HAKA00212_LOCUS8762</name>
</gene>
<dbReference type="SUPFAM" id="SSF56204">
    <property type="entry name" value="Hect, E3 ligase catalytic domain"/>
    <property type="match status" value="1"/>
</dbReference>
<dbReference type="SMART" id="SM00119">
    <property type="entry name" value="HECTc"/>
    <property type="match status" value="1"/>
</dbReference>
<keyword evidence="7" id="KW-0175">Coiled coil</keyword>
<evidence type="ECO:0000256" key="2">
    <source>
        <dbReference type="ARBA" id="ARBA00004906"/>
    </source>
</evidence>
<feature type="compositionally biased region" description="Low complexity" evidence="8">
    <location>
        <begin position="471"/>
        <end position="496"/>
    </location>
</feature>
<feature type="compositionally biased region" description="Gly residues" evidence="8">
    <location>
        <begin position="497"/>
        <end position="509"/>
    </location>
</feature>
<dbReference type="PANTHER" id="PTHR11254:SF440">
    <property type="entry name" value="E3 UBIQUITIN-PROTEIN LIGASE NEDD-4"/>
    <property type="match status" value="1"/>
</dbReference>